<protein>
    <submittedName>
        <fullName evidence="2">2,3-dihydroxyphenylpropionate 1,2-dioxygenase</fullName>
    </submittedName>
</protein>
<keyword evidence="3" id="KW-1185">Reference proteome</keyword>
<evidence type="ECO:0000313" key="3">
    <source>
        <dbReference type="Proteomes" id="UP001218231"/>
    </source>
</evidence>
<proteinExistence type="predicted"/>
<name>A0ABY7U135_9SPHN</name>
<dbReference type="InterPro" id="IPR004183">
    <property type="entry name" value="Xdiol_dOase_suB"/>
</dbReference>
<dbReference type="SUPFAM" id="SSF53213">
    <property type="entry name" value="LigB-like"/>
    <property type="match status" value="1"/>
</dbReference>
<accession>A0ABY7U135</accession>
<geneLocation type="plasmid" evidence="2 3">
    <name>unnamed1</name>
</geneLocation>
<dbReference type="CDD" id="cd07359">
    <property type="entry name" value="PCA_45_Doxase_B_like"/>
    <property type="match status" value="1"/>
</dbReference>
<dbReference type="Gene3D" id="3.40.830.10">
    <property type="entry name" value="LigB-like"/>
    <property type="match status" value="1"/>
</dbReference>
<dbReference type="Proteomes" id="UP001218231">
    <property type="component" value="Plasmid unnamed1"/>
</dbReference>
<dbReference type="RefSeq" id="WP_273619508.1">
    <property type="nucleotide sequence ID" value="NZ_CP117418.1"/>
</dbReference>
<reference evidence="2 3" key="1">
    <citation type="submission" date="2023-02" db="EMBL/GenBank/DDBJ databases">
        <title>Genome sequence of Novosphingobium humi KACC 19094.</title>
        <authorList>
            <person name="Kim S."/>
            <person name="Heo J."/>
            <person name="Kwon S.-W."/>
        </authorList>
    </citation>
    <scope>NUCLEOTIDE SEQUENCE [LARGE SCALE GENOMIC DNA]</scope>
    <source>
        <strain evidence="2 3">KACC 19094</strain>
        <plasmid evidence="2 3">unnamed1</plasmid>
    </source>
</reference>
<dbReference type="Pfam" id="PF02900">
    <property type="entry name" value="LigB"/>
    <property type="match status" value="1"/>
</dbReference>
<organism evidence="2 3">
    <name type="scientific">Novosphingobium humi</name>
    <dbReference type="NCBI Taxonomy" id="2282397"/>
    <lineage>
        <taxon>Bacteria</taxon>
        <taxon>Pseudomonadati</taxon>
        <taxon>Pseudomonadota</taxon>
        <taxon>Alphaproteobacteria</taxon>
        <taxon>Sphingomonadales</taxon>
        <taxon>Sphingomonadaceae</taxon>
        <taxon>Novosphingobium</taxon>
    </lineage>
</organism>
<evidence type="ECO:0000259" key="1">
    <source>
        <dbReference type="Pfam" id="PF02900"/>
    </source>
</evidence>
<feature type="domain" description="Extradiol ring-cleavage dioxygenase class III enzyme subunit B" evidence="1">
    <location>
        <begin position="7"/>
        <end position="263"/>
    </location>
</feature>
<evidence type="ECO:0000313" key="2">
    <source>
        <dbReference type="EMBL" id="WCT79231.1"/>
    </source>
</evidence>
<sequence length="275" mass="29171">MADITGVYAVSHTPVMTNMPDAPASERRDAAFAQFTRVGKEIAATQPDALVLISDDHLHNFFLNNLPSFCIGLARSYPSPVEGWLKIPKQDLPGDAGLAAHLLQSVMRAGFDPALSMELTLDHGMITPLDLAGIAGAIPVVPILVNTVQPPMPAMRRCVAFGRALGQAIRTYAGAARVAVLATGGLSHDVGTPRMGQLNEAFDRGFLYHLEAGGLDAAADFAEATVNTAGNGAEEVRNWLVAQGIAEGAPFNTYHYDGITDWYTGIGLGRWSMTA</sequence>
<dbReference type="EMBL" id="CP117418">
    <property type="protein sequence ID" value="WCT79231.1"/>
    <property type="molecule type" value="Genomic_DNA"/>
</dbReference>
<gene>
    <name evidence="2" type="ORF">PQ457_19715</name>
</gene>
<keyword evidence="2" id="KW-0614">Plasmid</keyword>